<dbReference type="EMBL" id="NKQK01000010">
    <property type="protein sequence ID" value="PSS19284.1"/>
    <property type="molecule type" value="Genomic_DNA"/>
</dbReference>
<evidence type="ECO:0000313" key="2">
    <source>
        <dbReference type="Proteomes" id="UP000241394"/>
    </source>
</evidence>
<proteinExistence type="predicted"/>
<keyword evidence="2" id="KW-1185">Reference proteome</keyword>
<reference evidence="2" key="2">
    <citation type="journal article" date="2018" name="BMC Genomics">
        <title>A manually annotated Actinidia chinensis var. chinensis (kiwifruit) genome highlights the challenges associated with draft genomes and gene prediction in plants.</title>
        <authorList>
            <person name="Pilkington S.M."/>
            <person name="Crowhurst R."/>
            <person name="Hilario E."/>
            <person name="Nardozza S."/>
            <person name="Fraser L."/>
            <person name="Peng Y."/>
            <person name="Gunaseelan K."/>
            <person name="Simpson R."/>
            <person name="Tahir J."/>
            <person name="Deroles S.C."/>
            <person name="Templeton K."/>
            <person name="Luo Z."/>
            <person name="Davy M."/>
            <person name="Cheng C."/>
            <person name="McNeilage M."/>
            <person name="Scaglione D."/>
            <person name="Liu Y."/>
            <person name="Zhang Q."/>
            <person name="Datson P."/>
            <person name="De Silva N."/>
            <person name="Gardiner S.E."/>
            <person name="Bassett H."/>
            <person name="Chagne D."/>
            <person name="McCallum J."/>
            <person name="Dzierzon H."/>
            <person name="Deng C."/>
            <person name="Wang Y.Y."/>
            <person name="Barron L."/>
            <person name="Manako K."/>
            <person name="Bowen J."/>
            <person name="Foster T.M."/>
            <person name="Erridge Z.A."/>
            <person name="Tiffin H."/>
            <person name="Waite C.N."/>
            <person name="Davies K.M."/>
            <person name="Grierson E.P."/>
            <person name="Laing W.A."/>
            <person name="Kirk R."/>
            <person name="Chen X."/>
            <person name="Wood M."/>
            <person name="Montefiori M."/>
            <person name="Brummell D.A."/>
            <person name="Schwinn K.E."/>
            <person name="Catanach A."/>
            <person name="Fullerton C."/>
            <person name="Li D."/>
            <person name="Meiyalaghan S."/>
            <person name="Nieuwenhuizen N."/>
            <person name="Read N."/>
            <person name="Prakash R."/>
            <person name="Hunter D."/>
            <person name="Zhang H."/>
            <person name="McKenzie M."/>
            <person name="Knabel M."/>
            <person name="Harris A."/>
            <person name="Allan A.C."/>
            <person name="Gleave A."/>
            <person name="Chen A."/>
            <person name="Janssen B.J."/>
            <person name="Plunkett B."/>
            <person name="Ampomah-Dwamena C."/>
            <person name="Voogd C."/>
            <person name="Leif D."/>
            <person name="Lafferty D."/>
            <person name="Souleyre E.J.F."/>
            <person name="Varkonyi-Gasic E."/>
            <person name="Gambi F."/>
            <person name="Hanley J."/>
            <person name="Yao J.L."/>
            <person name="Cheung J."/>
            <person name="David K.M."/>
            <person name="Warren B."/>
            <person name="Marsh K."/>
            <person name="Snowden K.C."/>
            <person name="Lin-Wang K."/>
            <person name="Brian L."/>
            <person name="Martinez-Sanchez M."/>
            <person name="Wang M."/>
            <person name="Ileperuma N."/>
            <person name="Macnee N."/>
            <person name="Campin R."/>
            <person name="McAtee P."/>
            <person name="Drummond R.S.M."/>
            <person name="Espley R.V."/>
            <person name="Ireland H.S."/>
            <person name="Wu R."/>
            <person name="Atkinson R.G."/>
            <person name="Karunairetnam S."/>
            <person name="Bulley S."/>
            <person name="Chunkath S."/>
            <person name="Hanley Z."/>
            <person name="Storey R."/>
            <person name="Thrimawithana A.H."/>
            <person name="Thomson S."/>
            <person name="David C."/>
            <person name="Testolin R."/>
            <person name="Huang H."/>
            <person name="Hellens R.P."/>
            <person name="Schaffer R.J."/>
        </authorList>
    </citation>
    <scope>NUCLEOTIDE SEQUENCE [LARGE SCALE GENOMIC DNA]</scope>
    <source>
        <strain evidence="2">cv. Red5</strain>
    </source>
</reference>
<comment type="caution">
    <text evidence="1">The sequence shown here is derived from an EMBL/GenBank/DDBJ whole genome shotgun (WGS) entry which is preliminary data.</text>
</comment>
<dbReference type="GO" id="GO:0016787">
    <property type="term" value="F:hydrolase activity"/>
    <property type="evidence" value="ECO:0007669"/>
    <property type="project" value="UniProtKB-KW"/>
</dbReference>
<accession>A0A2R6R211</accession>
<protein>
    <submittedName>
        <fullName evidence="1">Ubiquitin carboxyl-terminal hydrolase</fullName>
    </submittedName>
</protein>
<dbReference type="AlphaFoldDB" id="A0A2R6R211"/>
<organism evidence="1 2">
    <name type="scientific">Actinidia chinensis var. chinensis</name>
    <name type="common">Chinese soft-hair kiwi</name>
    <dbReference type="NCBI Taxonomy" id="1590841"/>
    <lineage>
        <taxon>Eukaryota</taxon>
        <taxon>Viridiplantae</taxon>
        <taxon>Streptophyta</taxon>
        <taxon>Embryophyta</taxon>
        <taxon>Tracheophyta</taxon>
        <taxon>Spermatophyta</taxon>
        <taxon>Magnoliopsida</taxon>
        <taxon>eudicotyledons</taxon>
        <taxon>Gunneridae</taxon>
        <taxon>Pentapetalae</taxon>
        <taxon>asterids</taxon>
        <taxon>Ericales</taxon>
        <taxon>Actinidiaceae</taxon>
        <taxon>Actinidia</taxon>
    </lineage>
</organism>
<name>A0A2R6R211_ACTCC</name>
<gene>
    <name evidence="1" type="ORF">CEY00_Acc11330</name>
</gene>
<keyword evidence="1" id="KW-0378">Hydrolase</keyword>
<dbReference type="InParanoid" id="A0A2R6R211"/>
<dbReference type="Proteomes" id="UP000241394">
    <property type="component" value="Chromosome LG10"/>
</dbReference>
<reference evidence="1 2" key="1">
    <citation type="submission" date="2017-07" db="EMBL/GenBank/DDBJ databases">
        <title>An improved, manually edited Actinidia chinensis var. chinensis (kiwifruit) genome highlights the challenges associated with draft genomes and gene prediction in plants.</title>
        <authorList>
            <person name="Pilkington S."/>
            <person name="Crowhurst R."/>
            <person name="Hilario E."/>
            <person name="Nardozza S."/>
            <person name="Fraser L."/>
            <person name="Peng Y."/>
            <person name="Gunaseelan K."/>
            <person name="Simpson R."/>
            <person name="Tahir J."/>
            <person name="Deroles S."/>
            <person name="Templeton K."/>
            <person name="Luo Z."/>
            <person name="Davy M."/>
            <person name="Cheng C."/>
            <person name="Mcneilage M."/>
            <person name="Scaglione D."/>
            <person name="Liu Y."/>
            <person name="Zhang Q."/>
            <person name="Datson P."/>
            <person name="De Silva N."/>
            <person name="Gardiner S."/>
            <person name="Bassett H."/>
            <person name="Chagne D."/>
            <person name="Mccallum J."/>
            <person name="Dzierzon H."/>
            <person name="Deng C."/>
            <person name="Wang Y.-Y."/>
            <person name="Barron N."/>
            <person name="Manako K."/>
            <person name="Bowen J."/>
            <person name="Foster T."/>
            <person name="Erridge Z."/>
            <person name="Tiffin H."/>
            <person name="Waite C."/>
            <person name="Davies K."/>
            <person name="Grierson E."/>
            <person name="Laing W."/>
            <person name="Kirk R."/>
            <person name="Chen X."/>
            <person name="Wood M."/>
            <person name="Montefiori M."/>
            <person name="Brummell D."/>
            <person name="Schwinn K."/>
            <person name="Catanach A."/>
            <person name="Fullerton C."/>
            <person name="Li D."/>
            <person name="Meiyalaghan S."/>
            <person name="Nieuwenhuizen N."/>
            <person name="Read N."/>
            <person name="Prakash R."/>
            <person name="Hunter D."/>
            <person name="Zhang H."/>
            <person name="Mckenzie M."/>
            <person name="Knabel M."/>
            <person name="Harris A."/>
            <person name="Allan A."/>
            <person name="Chen A."/>
            <person name="Janssen B."/>
            <person name="Plunkett B."/>
            <person name="Dwamena C."/>
            <person name="Voogd C."/>
            <person name="Leif D."/>
            <person name="Lafferty D."/>
            <person name="Souleyre E."/>
            <person name="Varkonyi-Gasic E."/>
            <person name="Gambi F."/>
            <person name="Hanley J."/>
            <person name="Yao J.-L."/>
            <person name="Cheung J."/>
            <person name="David K."/>
            <person name="Warren B."/>
            <person name="Marsh K."/>
            <person name="Snowden K."/>
            <person name="Lin-Wang K."/>
            <person name="Brian L."/>
            <person name="Martinez-Sanchez M."/>
            <person name="Wang M."/>
            <person name="Ileperuma N."/>
            <person name="Macnee N."/>
            <person name="Campin R."/>
            <person name="Mcatee P."/>
            <person name="Drummond R."/>
            <person name="Espley R."/>
            <person name="Ireland H."/>
            <person name="Wu R."/>
            <person name="Atkinson R."/>
            <person name="Karunairetnam S."/>
            <person name="Bulley S."/>
            <person name="Chunkath S."/>
            <person name="Hanley Z."/>
            <person name="Storey R."/>
            <person name="Thrimawithana A."/>
            <person name="Thomson S."/>
            <person name="David C."/>
            <person name="Testolin R."/>
        </authorList>
    </citation>
    <scope>NUCLEOTIDE SEQUENCE [LARGE SCALE GENOMIC DNA]</scope>
    <source>
        <strain evidence="2">cv. Red5</strain>
        <tissue evidence="1">Young leaf</tissue>
    </source>
</reference>
<sequence>MFGRVYRSSPILVSHSRRLQEAAPQNQEPKTIVLFSLHLRRRLSRLAPKFLCAYAQRSRAWGAYSKGITSFRLICCCSTLLMASNSPKDVPSSCSPGRICSSFSVSSS</sequence>
<evidence type="ECO:0000313" key="1">
    <source>
        <dbReference type="EMBL" id="PSS19284.1"/>
    </source>
</evidence>
<dbReference type="Gramene" id="PSS19284">
    <property type="protein sequence ID" value="PSS19284"/>
    <property type="gene ID" value="CEY00_Acc11330"/>
</dbReference>